<accession>A0A0E9WKV2</accession>
<reference evidence="1" key="1">
    <citation type="submission" date="2014-11" db="EMBL/GenBank/DDBJ databases">
        <authorList>
            <person name="Amaro Gonzalez C."/>
        </authorList>
    </citation>
    <scope>NUCLEOTIDE SEQUENCE</scope>
</reference>
<dbReference type="EMBL" id="GBXM01018367">
    <property type="protein sequence ID" value="JAH90210.1"/>
    <property type="molecule type" value="Transcribed_RNA"/>
</dbReference>
<reference evidence="1" key="2">
    <citation type="journal article" date="2015" name="Fish Shellfish Immunol.">
        <title>Early steps in the European eel (Anguilla anguilla)-Vibrio vulnificus interaction in the gills: Role of the RtxA13 toxin.</title>
        <authorList>
            <person name="Callol A."/>
            <person name="Pajuelo D."/>
            <person name="Ebbesson L."/>
            <person name="Teles M."/>
            <person name="MacKenzie S."/>
            <person name="Amaro C."/>
        </authorList>
    </citation>
    <scope>NUCLEOTIDE SEQUENCE</scope>
</reference>
<name>A0A0E9WKV2_ANGAN</name>
<dbReference type="AlphaFoldDB" id="A0A0E9WKV2"/>
<sequence>MAEINCASVPKTKHLKMSPNTNCRLTSALTVQGDIWDSPVRTPSVRYRYSRLVAKELKTSPVEARKPPMITAMRQDSRFPMKLPSGAARETYASQLSYARISTSRQAYRRQRWTRKMAEIRASVLGWL</sequence>
<proteinExistence type="predicted"/>
<organism evidence="1">
    <name type="scientific">Anguilla anguilla</name>
    <name type="common">European freshwater eel</name>
    <name type="synonym">Muraena anguilla</name>
    <dbReference type="NCBI Taxonomy" id="7936"/>
    <lineage>
        <taxon>Eukaryota</taxon>
        <taxon>Metazoa</taxon>
        <taxon>Chordata</taxon>
        <taxon>Craniata</taxon>
        <taxon>Vertebrata</taxon>
        <taxon>Euteleostomi</taxon>
        <taxon>Actinopterygii</taxon>
        <taxon>Neopterygii</taxon>
        <taxon>Teleostei</taxon>
        <taxon>Anguilliformes</taxon>
        <taxon>Anguillidae</taxon>
        <taxon>Anguilla</taxon>
    </lineage>
</organism>
<evidence type="ECO:0000313" key="1">
    <source>
        <dbReference type="EMBL" id="JAH90210.1"/>
    </source>
</evidence>
<protein>
    <submittedName>
        <fullName evidence="1">Uncharacterized protein</fullName>
    </submittedName>
</protein>